<dbReference type="SUPFAM" id="SSF56436">
    <property type="entry name" value="C-type lectin-like"/>
    <property type="match status" value="1"/>
</dbReference>
<dbReference type="AlphaFoldDB" id="A0AAV5W3E3"/>
<name>A0AAV5W3E3_9BILA</name>
<organism evidence="1 2">
    <name type="scientific">Pristionchus fissidentatus</name>
    <dbReference type="NCBI Taxonomy" id="1538716"/>
    <lineage>
        <taxon>Eukaryota</taxon>
        <taxon>Metazoa</taxon>
        <taxon>Ecdysozoa</taxon>
        <taxon>Nematoda</taxon>
        <taxon>Chromadorea</taxon>
        <taxon>Rhabditida</taxon>
        <taxon>Rhabditina</taxon>
        <taxon>Diplogasteromorpha</taxon>
        <taxon>Diplogasteroidea</taxon>
        <taxon>Neodiplogasteridae</taxon>
        <taxon>Pristionchus</taxon>
    </lineage>
</organism>
<comment type="caution">
    <text evidence="1">The sequence shown here is derived from an EMBL/GenBank/DDBJ whole genome shotgun (WGS) entry which is preliminary data.</text>
</comment>
<proteinExistence type="predicted"/>
<dbReference type="Gene3D" id="3.10.100.10">
    <property type="entry name" value="Mannose-Binding Protein A, subunit A"/>
    <property type="match status" value="1"/>
</dbReference>
<sequence>SIEGTNLAPRLILGAVCNPTTRKLEWMDGSPINYTYNHMDVNGVDCVQYDGCIALNEKMNRWDWYDITTSGYWTVICEAGPP</sequence>
<dbReference type="InterPro" id="IPR016186">
    <property type="entry name" value="C-type_lectin-like/link_sf"/>
</dbReference>
<feature type="non-terminal residue" evidence="1">
    <location>
        <position position="82"/>
    </location>
</feature>
<evidence type="ECO:0000313" key="2">
    <source>
        <dbReference type="Proteomes" id="UP001432322"/>
    </source>
</evidence>
<protein>
    <recommendedName>
        <fullName evidence="3">C-type lectin</fullName>
    </recommendedName>
</protein>
<feature type="non-terminal residue" evidence="1">
    <location>
        <position position="1"/>
    </location>
</feature>
<dbReference type="EMBL" id="BTSY01000005">
    <property type="protein sequence ID" value="GMT26362.1"/>
    <property type="molecule type" value="Genomic_DNA"/>
</dbReference>
<dbReference type="InterPro" id="IPR016187">
    <property type="entry name" value="CTDL_fold"/>
</dbReference>
<gene>
    <name evidence="1" type="ORF">PFISCL1PPCAC_17659</name>
</gene>
<dbReference type="Proteomes" id="UP001432322">
    <property type="component" value="Unassembled WGS sequence"/>
</dbReference>
<reference evidence="1" key="1">
    <citation type="submission" date="2023-10" db="EMBL/GenBank/DDBJ databases">
        <title>Genome assembly of Pristionchus species.</title>
        <authorList>
            <person name="Yoshida K."/>
            <person name="Sommer R.J."/>
        </authorList>
    </citation>
    <scope>NUCLEOTIDE SEQUENCE</scope>
    <source>
        <strain evidence="1">RS5133</strain>
    </source>
</reference>
<evidence type="ECO:0008006" key="3">
    <source>
        <dbReference type="Google" id="ProtNLM"/>
    </source>
</evidence>
<evidence type="ECO:0000313" key="1">
    <source>
        <dbReference type="EMBL" id="GMT26362.1"/>
    </source>
</evidence>
<accession>A0AAV5W3E3</accession>
<keyword evidence="2" id="KW-1185">Reference proteome</keyword>